<comment type="caution">
    <text evidence="1">The sequence shown here is derived from an EMBL/GenBank/DDBJ whole genome shotgun (WGS) entry which is preliminary data.</text>
</comment>
<organism evidence="1 2">
    <name type="scientific">Colletotrichum truncatum</name>
    <name type="common">Anthracnose fungus</name>
    <name type="synonym">Colletotrichum capsici</name>
    <dbReference type="NCBI Taxonomy" id="5467"/>
    <lineage>
        <taxon>Eukaryota</taxon>
        <taxon>Fungi</taxon>
        <taxon>Dikarya</taxon>
        <taxon>Ascomycota</taxon>
        <taxon>Pezizomycotina</taxon>
        <taxon>Sordariomycetes</taxon>
        <taxon>Hypocreomycetidae</taxon>
        <taxon>Glomerellales</taxon>
        <taxon>Glomerellaceae</taxon>
        <taxon>Colletotrichum</taxon>
        <taxon>Colletotrichum truncatum species complex</taxon>
    </lineage>
</organism>
<gene>
    <name evidence="1" type="ORF">CTRU02_210924</name>
</gene>
<evidence type="ECO:0000313" key="2">
    <source>
        <dbReference type="Proteomes" id="UP000805649"/>
    </source>
</evidence>
<accession>A0ACC3YQF4</accession>
<keyword evidence="2" id="KW-1185">Reference proteome</keyword>
<evidence type="ECO:0000313" key="1">
    <source>
        <dbReference type="EMBL" id="KAL0934125.1"/>
    </source>
</evidence>
<dbReference type="EMBL" id="VUJX02000007">
    <property type="protein sequence ID" value="KAL0934125.1"/>
    <property type="molecule type" value="Genomic_DNA"/>
</dbReference>
<sequence length="408" mass="45654">MHYIRLLRAPKLTFQKEKGKKHPWSLNIVLTVTTDLGDSFLVPDEPVKIKVVLGWELPRSEDANSMKLAGEKTLQWTSGMRVLKADFPAIHLEPTSTLPAGETPLRVWITAGPRQYAGTAETIAMAGFNNTEDGKIVPLWANVEVPGSEAPTTCLRRIRLGRRQRPFIEVEEDIGESIARHVWDAGMMVVSRLWLLCEGDSSISAGHPLSMTTLQSLLVSEDTVNILELGCGVGIFGIGLARMLSQRHDSSKKGRIVMTDLPEAEERACTNINILDKMGIPSIRPEYENLDWDDGRDGDFGPLVKDTFWDLVVLSDCTYNADALPALIDTWTAIHKQNVALRPKTEQVATRVLVAMKVRHSDEDRLWQLVEENGWAVTEQTVMPLLMLGGEPQEIFLYLFENKKRAFS</sequence>
<proteinExistence type="predicted"/>
<name>A0ACC3YQF4_COLTU</name>
<reference evidence="1 2" key="1">
    <citation type="journal article" date="2020" name="Phytopathology">
        <title>Genome Sequence Resources of Colletotrichum truncatum, C. plurivorum, C. musicola, and C. sojae: Four Species Pathogenic to Soybean (Glycine max).</title>
        <authorList>
            <person name="Rogerio F."/>
            <person name="Boufleur T.R."/>
            <person name="Ciampi-Guillardi M."/>
            <person name="Sukno S.A."/>
            <person name="Thon M.R."/>
            <person name="Massola Junior N.S."/>
            <person name="Baroncelli R."/>
        </authorList>
    </citation>
    <scope>NUCLEOTIDE SEQUENCE [LARGE SCALE GENOMIC DNA]</scope>
    <source>
        <strain evidence="1 2">CMES1059</strain>
    </source>
</reference>
<protein>
    <submittedName>
        <fullName evidence="1">Upf0665 family protein c</fullName>
    </submittedName>
</protein>
<dbReference type="Proteomes" id="UP000805649">
    <property type="component" value="Unassembled WGS sequence"/>
</dbReference>